<dbReference type="Proteomes" id="UP000126788">
    <property type="component" value="Genome"/>
</dbReference>
<dbReference type="NCBIfam" id="TIGR01571">
    <property type="entry name" value="A_thal_Cys_rich"/>
    <property type="match status" value="1"/>
</dbReference>
<protein>
    <submittedName>
        <fullName evidence="1 3">ORF31</fullName>
    </submittedName>
</protein>
<dbReference type="GeneID" id="14011437"/>
<evidence type="ECO:0000313" key="6">
    <source>
        <dbReference type="Proteomes" id="UP000126788"/>
    </source>
</evidence>
<reference evidence="3 7" key="3">
    <citation type="submission" date="2015-08" db="EMBL/GenBank/DDBJ databases">
        <authorList>
            <person name="Babu N.S."/>
            <person name="Beckwith C.J."/>
            <person name="Beseler K.G."/>
            <person name="Brison A."/>
            <person name="Carone J.V."/>
            <person name="Caskin T.P."/>
            <person name="Diamond M."/>
            <person name="Durham M.E."/>
            <person name="Foxe J.M."/>
            <person name="Go M."/>
            <person name="Henderson B.A."/>
            <person name="Jones I.B."/>
            <person name="McGettigan J.A."/>
            <person name="Micheletti S.J."/>
            <person name="Nasrallah M.E."/>
            <person name="Ortiz D."/>
            <person name="Piller C.R."/>
            <person name="Privatt S.R."/>
            <person name="Schneider S.L."/>
            <person name="Sharp S."/>
            <person name="Smith T.C."/>
            <person name="Stanton J.D."/>
            <person name="Ullery H.E."/>
            <person name="Wilson R.J."/>
            <person name="Serrano M.G."/>
            <person name="Buck G."/>
            <person name="Lee V."/>
            <person name="Wang Y."/>
            <person name="Carvalho R."/>
            <person name="Voegtly L."/>
            <person name="Shi R."/>
            <person name="Duckworth R."/>
            <person name="Johnson A."/>
            <person name="Loviza R."/>
            <person name="Walstead R."/>
            <person name="Shah Z."/>
            <person name="Kiflezghi M."/>
            <person name="Wade K."/>
            <person name="Ball S.L."/>
            <person name="Bradley K.W."/>
            <person name="Asai D.J."/>
            <person name="Bowman C.A."/>
            <person name="Russell D.A."/>
            <person name="Pope W.H."/>
            <person name="Jacobs-Sera D."/>
            <person name="Hendrix R.W."/>
            <person name="Hatfull G.F."/>
        </authorList>
    </citation>
    <scope>NUCLEOTIDE SEQUENCE [LARGE SCALE GENOMIC DNA]</scope>
    <source>
        <strain evidence="3">SY</strain>
    </source>
</reference>
<dbReference type="EMBL" id="MN593216">
    <property type="protein sequence ID" value="QIV66852.1"/>
    <property type="molecule type" value="Genomic_DNA"/>
</dbReference>
<evidence type="ECO:0000313" key="1">
    <source>
        <dbReference type="EMBL" id="AFJ20603.1"/>
    </source>
</evidence>
<keyword evidence="5" id="KW-1185">Reference proteome</keyword>
<evidence type="ECO:0000313" key="7">
    <source>
        <dbReference type="Proteomes" id="UP000142765"/>
    </source>
</evidence>
<reference evidence="4" key="4">
    <citation type="submission" date="2019-10" db="EMBL/GenBank/DDBJ databases">
        <title>The complete genome of Cyprinid herpesvirus 2, a new strain isolated from Allogynogenetic crucian carp.</title>
        <authorList>
            <person name="Jiang Y."/>
            <person name="Wang H."/>
            <person name="Lu L."/>
        </authorList>
    </citation>
    <scope>NUCLEOTIDE SEQUENCE</scope>
    <source>
        <strain evidence="4">YC-01</strain>
    </source>
</reference>
<reference evidence="6" key="5">
    <citation type="journal article" date="2022" name="Can. J. Microbiol.">
        <title>Characterization and Prevalence of A New Fatal Genotype CyHV-2 in Mainland China.</title>
        <authorList>
            <person name="Li L."/>
            <person name="Luo Y."/>
            <person name="Gao Z."/>
            <person name="Huang J."/>
            <person name="Zheng X."/>
            <person name="Nie H."/>
            <person name="Zhang J."/>
            <person name="Lin L."/>
            <person name="Yuan J."/>
        </authorList>
    </citation>
    <scope>NUCLEOTIDE SEQUENCE [LARGE SCALE GENOMIC DNA]</scope>
</reference>
<dbReference type="EMBL" id="JQ815364">
    <property type="protein sequence ID" value="AFJ20603.1"/>
    <property type="molecule type" value="Genomic_DNA"/>
</dbReference>
<dbReference type="PANTHER" id="PTHR15907">
    <property type="entry name" value="DUF614 FAMILY PROTEIN-RELATED"/>
    <property type="match status" value="1"/>
</dbReference>
<evidence type="ECO:0000313" key="2">
    <source>
        <dbReference type="EMBL" id="AKC01985.1"/>
    </source>
</evidence>
<dbReference type="RefSeq" id="YP_007003855.1">
    <property type="nucleotide sequence ID" value="NC_019495.1"/>
</dbReference>
<dbReference type="EMBL" id="KT387800">
    <property type="protein sequence ID" value="AMB21605.1"/>
    <property type="molecule type" value="Genomic_DNA"/>
</dbReference>
<evidence type="ECO:0000313" key="4">
    <source>
        <dbReference type="EMBL" id="QIV66852.1"/>
    </source>
</evidence>
<dbReference type="Pfam" id="PF04749">
    <property type="entry name" value="PLAC8"/>
    <property type="match status" value="1"/>
</dbReference>
<proteinExistence type="predicted"/>
<dbReference type="KEGG" id="vg:14011437"/>
<dbReference type="InterPro" id="IPR006461">
    <property type="entry name" value="PLAC_motif_containing"/>
</dbReference>
<dbReference type="EMBL" id="KM200722">
    <property type="protein sequence ID" value="AKC01985.1"/>
    <property type="molecule type" value="Genomic_DNA"/>
</dbReference>
<name>K7PC26_CYHV2</name>
<gene>
    <name evidence="1" type="ORF">CyHV2_ORF31</name>
</gene>
<sequence>MESIDVVRTQVTKNSKVTQSTTSDRGWSYGLCHVGDCLDLSFATFCCPCYASVLAMRMGESCLLGPLAWLGLNPLATMRTKLREDFKIQGSILKDHLVTTCMPFCAMRQLKHELDANENRNE</sequence>
<evidence type="ECO:0000313" key="5">
    <source>
        <dbReference type="Proteomes" id="UP000101183"/>
    </source>
</evidence>
<evidence type="ECO:0000313" key="3">
    <source>
        <dbReference type="EMBL" id="AMB21605.1"/>
    </source>
</evidence>
<dbReference type="OrthoDB" id="18475at10239"/>
<accession>K7PC26</accession>
<organism evidence="1 5">
    <name type="scientific">Cyprinid herpesvirus 2</name>
    <name type="common">CyHV-2</name>
    <dbReference type="NCBI Taxonomy" id="317878"/>
    <lineage>
        <taxon>Viruses</taxon>
        <taxon>Duplodnaviria</taxon>
        <taxon>Heunggongvirae</taxon>
        <taxon>Peploviricota</taxon>
        <taxon>Herviviricetes</taxon>
        <taxon>Herpesvirales</taxon>
        <taxon>Alloherpesviridae</taxon>
        <taxon>Cyvirus</taxon>
        <taxon>Cyvirus cyprinidallo2</taxon>
    </lineage>
</organism>
<dbReference type="Proteomes" id="UP000142765">
    <property type="component" value="Segment"/>
</dbReference>
<dbReference type="Proteomes" id="UP000101183">
    <property type="component" value="Segment"/>
</dbReference>
<reference evidence="2" key="2">
    <citation type="journal article" date="2015" name="Can. J. Microbiol.">
        <title>Characterization and Prevalence of A New Fatal Genotype CyHV-2 in Mainland China.</title>
        <authorList>
            <person name="Li L."/>
            <person name="Luo Y."/>
            <person name="Gao Z."/>
            <person name="Huang J."/>
            <person name="Zheng X."/>
            <person name="Nie H."/>
            <person name="Zhang J."/>
            <person name="Lin L."/>
            <person name="Yuan J."/>
        </authorList>
    </citation>
    <scope>NUCLEOTIDE SEQUENCE [LARGE SCALE GENOMIC DNA]</scope>
    <source>
        <strain evidence="2">SY-C1</strain>
    </source>
</reference>
<reference evidence="1 5" key="1">
    <citation type="journal article" date="2013" name="J. Virol.">
        <title>Comparative genomics of carp herpesviruses.</title>
        <authorList>
            <person name="Davison A.J."/>
            <person name="Kurobe T."/>
            <person name="Gatherer D."/>
            <person name="Cunningham C."/>
            <person name="Korf I."/>
            <person name="Fukuda H."/>
            <person name="Hedrick R.P."/>
            <person name="Waltzek T.B."/>
        </authorList>
    </citation>
    <scope>NUCLEOTIDE SEQUENCE [LARGE SCALE GENOMIC DNA]</scope>
    <source>
        <strain evidence="1">ST-J1</strain>
    </source>
</reference>